<keyword evidence="3" id="KW-0238">DNA-binding</keyword>
<evidence type="ECO:0000256" key="2">
    <source>
        <dbReference type="ARBA" id="ARBA00023015"/>
    </source>
</evidence>
<evidence type="ECO:0000313" key="7">
    <source>
        <dbReference type="Proteomes" id="UP000292881"/>
    </source>
</evidence>
<dbReference type="PANTHER" id="PTHR34294:SF1">
    <property type="entry name" value="TRANSCRIPTIONAL REGULATOR LSRR"/>
    <property type="match status" value="1"/>
</dbReference>
<reference evidence="6 7" key="1">
    <citation type="submission" date="2019-01" db="EMBL/GenBank/DDBJ databases">
        <authorList>
            <person name="Li J."/>
        </authorList>
    </citation>
    <scope>NUCLEOTIDE SEQUENCE [LARGE SCALE GENOMIC DNA]</scope>
    <source>
        <strain evidence="6 7">CGMCC 4.7180</strain>
    </source>
</reference>
<dbReference type="Proteomes" id="UP000292881">
    <property type="component" value="Unassembled WGS sequence"/>
</dbReference>
<dbReference type="InterPro" id="IPR007324">
    <property type="entry name" value="Sugar-bd_dom_put"/>
</dbReference>
<comment type="similarity">
    <text evidence="1">Belongs to the SorC transcriptional regulatory family.</text>
</comment>
<dbReference type="Gene3D" id="1.10.10.60">
    <property type="entry name" value="Homeodomain-like"/>
    <property type="match status" value="1"/>
</dbReference>
<evidence type="ECO:0000256" key="1">
    <source>
        <dbReference type="ARBA" id="ARBA00010466"/>
    </source>
</evidence>
<dbReference type="PANTHER" id="PTHR34294">
    <property type="entry name" value="TRANSCRIPTIONAL REGULATOR-RELATED"/>
    <property type="match status" value="1"/>
</dbReference>
<dbReference type="InterPro" id="IPR051054">
    <property type="entry name" value="SorC_transcr_regulators"/>
</dbReference>
<keyword evidence="7" id="KW-1185">Reference proteome</keyword>
<organism evidence="6 7">
    <name type="scientific">Agromyces binzhouensis</name>
    <dbReference type="NCBI Taxonomy" id="1817495"/>
    <lineage>
        <taxon>Bacteria</taxon>
        <taxon>Bacillati</taxon>
        <taxon>Actinomycetota</taxon>
        <taxon>Actinomycetes</taxon>
        <taxon>Micrococcales</taxon>
        <taxon>Microbacteriaceae</taxon>
        <taxon>Agromyces</taxon>
    </lineage>
</organism>
<keyword evidence="4" id="KW-0804">Transcription</keyword>
<evidence type="ECO:0000313" key="6">
    <source>
        <dbReference type="EMBL" id="RXZ51663.1"/>
    </source>
</evidence>
<keyword evidence="2" id="KW-0805">Transcription regulation</keyword>
<evidence type="ECO:0000256" key="3">
    <source>
        <dbReference type="ARBA" id="ARBA00023125"/>
    </source>
</evidence>
<dbReference type="InterPro" id="IPR037171">
    <property type="entry name" value="NagB/RpiA_transferase-like"/>
</dbReference>
<dbReference type="GO" id="GO:0003677">
    <property type="term" value="F:DNA binding"/>
    <property type="evidence" value="ECO:0007669"/>
    <property type="project" value="UniProtKB-KW"/>
</dbReference>
<dbReference type="AlphaFoldDB" id="A0A4V1QTF0"/>
<proteinExistence type="inferred from homology"/>
<dbReference type="EMBL" id="SDPL01000009">
    <property type="protein sequence ID" value="RXZ51663.1"/>
    <property type="molecule type" value="Genomic_DNA"/>
</dbReference>
<dbReference type="Pfam" id="PF04198">
    <property type="entry name" value="Sugar-bind"/>
    <property type="match status" value="1"/>
</dbReference>
<dbReference type="Gene3D" id="3.40.50.1360">
    <property type="match status" value="1"/>
</dbReference>
<name>A0A4V1QTF0_9MICO</name>
<comment type="caution">
    <text evidence="6">The sequence shown here is derived from an EMBL/GenBank/DDBJ whole genome shotgun (WGS) entry which is preliminary data.</text>
</comment>
<evidence type="ECO:0000256" key="4">
    <source>
        <dbReference type="ARBA" id="ARBA00023163"/>
    </source>
</evidence>
<dbReference type="SUPFAM" id="SSF100950">
    <property type="entry name" value="NagB/RpiA/CoA transferase-like"/>
    <property type="match status" value="1"/>
</dbReference>
<sequence length="344" mass="36137">MQRLNGNPLVSSSGGSMAAVARELDHLRVMTKVARLYHVHGMRQTEIAKSLGISQARVSRLLSAAEAAGIVRTVVVVPDGLNADLEEQLERTYGLLEAHVVDAATADESQLTDDLGHAVASIIEVLPLDDAVIGFTSWSRSLRAMAAELRSGPRSAATSVVEMLGGVGPPALQQEATVATQRLARVAGAEPRFLRVPGVVSSPGVREAILAGDSNARAALTELDHMDIALVGVGHCGIVPPLEAGDNFFSEAQFARAMELGAVGQVNLRFIDAQGSPVRSELDELVIGVTLEQLQRAPRRIGVAGGPSKYEAIHAALRGGWVNVLVTDTATAEHLLARPDASVA</sequence>
<dbReference type="OrthoDB" id="186585at2"/>
<feature type="domain" description="Sugar-binding" evidence="5">
    <location>
        <begin position="83"/>
        <end position="337"/>
    </location>
</feature>
<dbReference type="InterPro" id="IPR036390">
    <property type="entry name" value="WH_DNA-bd_sf"/>
</dbReference>
<gene>
    <name evidence="6" type="ORF">ESO86_01400</name>
</gene>
<protein>
    <submittedName>
        <fullName evidence="6">MarR family transcriptional regulator</fullName>
    </submittedName>
</protein>
<evidence type="ECO:0000259" key="5">
    <source>
        <dbReference type="Pfam" id="PF04198"/>
    </source>
</evidence>
<dbReference type="SUPFAM" id="SSF46785">
    <property type="entry name" value="Winged helix' DNA-binding domain"/>
    <property type="match status" value="1"/>
</dbReference>
<accession>A0A4V1QTF0</accession>
<dbReference type="GO" id="GO:0030246">
    <property type="term" value="F:carbohydrate binding"/>
    <property type="evidence" value="ECO:0007669"/>
    <property type="project" value="InterPro"/>
</dbReference>